<comment type="caution">
    <text evidence="2">The sequence shown here is derived from an EMBL/GenBank/DDBJ whole genome shotgun (WGS) entry which is preliminary data.</text>
</comment>
<accession>A0A5D4NKR0</accession>
<organism evidence="2 3">
    <name type="scientific">Rossellomorea vietnamensis</name>
    <dbReference type="NCBI Taxonomy" id="218284"/>
    <lineage>
        <taxon>Bacteria</taxon>
        <taxon>Bacillati</taxon>
        <taxon>Bacillota</taxon>
        <taxon>Bacilli</taxon>
        <taxon>Bacillales</taxon>
        <taxon>Bacillaceae</taxon>
        <taxon>Rossellomorea</taxon>
    </lineage>
</organism>
<feature type="transmembrane region" description="Helical" evidence="1">
    <location>
        <begin position="72"/>
        <end position="94"/>
    </location>
</feature>
<dbReference type="Pfam" id="PF12650">
    <property type="entry name" value="DUF3784"/>
    <property type="match status" value="1"/>
</dbReference>
<evidence type="ECO:0000256" key="1">
    <source>
        <dbReference type="SAM" id="Phobius"/>
    </source>
</evidence>
<reference evidence="2 3" key="1">
    <citation type="submission" date="2019-08" db="EMBL/GenBank/DDBJ databases">
        <title>Bacillus genomes from the desert of Cuatro Cienegas, Coahuila.</title>
        <authorList>
            <person name="Olmedo-Alvarez G."/>
        </authorList>
    </citation>
    <scope>NUCLEOTIDE SEQUENCE [LARGE SCALE GENOMIC DNA]</scope>
    <source>
        <strain evidence="2 3">CH34_1T</strain>
    </source>
</reference>
<protein>
    <submittedName>
        <fullName evidence="2">DUF3784 domain-containing protein</fullName>
    </submittedName>
</protein>
<dbReference type="InterPro" id="IPR017259">
    <property type="entry name" value="UCP037672"/>
</dbReference>
<dbReference type="OrthoDB" id="2082701at2"/>
<sequence>MIVHLLIIGLFVILGIFLINGKGAFLIAGYNTMPKEEKEKYDTEALCKFMGKMMFALSFSISLWALSEALDMQWLFIAGMVLFMALIFFMLVYINTGSRFKKGDG</sequence>
<keyword evidence="1" id="KW-0812">Transmembrane</keyword>
<keyword evidence="1" id="KW-0472">Membrane</keyword>
<keyword evidence="1" id="KW-1133">Transmembrane helix</keyword>
<evidence type="ECO:0000313" key="3">
    <source>
        <dbReference type="Proteomes" id="UP000322267"/>
    </source>
</evidence>
<gene>
    <name evidence="2" type="ORF">FZC78_17830</name>
</gene>
<dbReference type="EMBL" id="VTEI01000012">
    <property type="protein sequence ID" value="TYS14667.1"/>
    <property type="molecule type" value="Genomic_DNA"/>
</dbReference>
<dbReference type="Proteomes" id="UP000322267">
    <property type="component" value="Unassembled WGS sequence"/>
</dbReference>
<dbReference type="AlphaFoldDB" id="A0A5D4NKR0"/>
<dbReference type="RefSeq" id="WP_148941447.1">
    <property type="nucleotide sequence ID" value="NZ_VTEI01000012.1"/>
</dbReference>
<evidence type="ECO:0000313" key="2">
    <source>
        <dbReference type="EMBL" id="TYS14667.1"/>
    </source>
</evidence>
<name>A0A5D4NKR0_9BACI</name>
<proteinExistence type="predicted"/>
<feature type="transmembrane region" description="Helical" evidence="1">
    <location>
        <begin position="6"/>
        <end position="28"/>
    </location>
</feature>